<evidence type="ECO:0008006" key="5">
    <source>
        <dbReference type="Google" id="ProtNLM"/>
    </source>
</evidence>
<accession>A0ABU6V4T3</accession>
<dbReference type="Proteomes" id="UP001341840">
    <property type="component" value="Unassembled WGS sequence"/>
</dbReference>
<feature type="repeat" description="PPR" evidence="2">
    <location>
        <begin position="27"/>
        <end position="61"/>
    </location>
</feature>
<sequence>MRPLRVRDALVYRDHVLAIKSGLASSSIFTCNQLIHNYSNYGFVQEARKLFDEMHQRNEFSWNAIIMAYIKAHNLTQAQALFDSASHRDLVSYNSMLSAYVGVDGYEAEALDFFAAM</sequence>
<evidence type="ECO:0000256" key="1">
    <source>
        <dbReference type="ARBA" id="ARBA00022737"/>
    </source>
</evidence>
<organism evidence="3 4">
    <name type="scientific">Stylosanthes scabra</name>
    <dbReference type="NCBI Taxonomy" id="79078"/>
    <lineage>
        <taxon>Eukaryota</taxon>
        <taxon>Viridiplantae</taxon>
        <taxon>Streptophyta</taxon>
        <taxon>Embryophyta</taxon>
        <taxon>Tracheophyta</taxon>
        <taxon>Spermatophyta</taxon>
        <taxon>Magnoliopsida</taxon>
        <taxon>eudicotyledons</taxon>
        <taxon>Gunneridae</taxon>
        <taxon>Pentapetalae</taxon>
        <taxon>rosids</taxon>
        <taxon>fabids</taxon>
        <taxon>Fabales</taxon>
        <taxon>Fabaceae</taxon>
        <taxon>Papilionoideae</taxon>
        <taxon>50 kb inversion clade</taxon>
        <taxon>dalbergioids sensu lato</taxon>
        <taxon>Dalbergieae</taxon>
        <taxon>Pterocarpus clade</taxon>
        <taxon>Stylosanthes</taxon>
    </lineage>
</organism>
<evidence type="ECO:0000313" key="4">
    <source>
        <dbReference type="Proteomes" id="UP001341840"/>
    </source>
</evidence>
<evidence type="ECO:0000313" key="3">
    <source>
        <dbReference type="EMBL" id="MED6168351.1"/>
    </source>
</evidence>
<keyword evidence="4" id="KW-1185">Reference proteome</keyword>
<dbReference type="Gene3D" id="1.25.40.10">
    <property type="entry name" value="Tetratricopeptide repeat domain"/>
    <property type="match status" value="1"/>
</dbReference>
<dbReference type="EMBL" id="JASCZI010151061">
    <property type="protein sequence ID" value="MED6168351.1"/>
    <property type="molecule type" value="Genomic_DNA"/>
</dbReference>
<dbReference type="InterPro" id="IPR011990">
    <property type="entry name" value="TPR-like_helical_dom_sf"/>
</dbReference>
<dbReference type="Pfam" id="PF01535">
    <property type="entry name" value="PPR"/>
    <property type="match status" value="2"/>
</dbReference>
<protein>
    <recommendedName>
        <fullName evidence="5">Pentatricopeptide repeat-containing protein</fullName>
    </recommendedName>
</protein>
<proteinExistence type="predicted"/>
<dbReference type="InterPro" id="IPR002885">
    <property type="entry name" value="PPR_rpt"/>
</dbReference>
<keyword evidence="1" id="KW-0677">Repeat</keyword>
<name>A0ABU6V4T3_9FABA</name>
<gene>
    <name evidence="3" type="ORF">PIB30_010974</name>
</gene>
<dbReference type="PANTHER" id="PTHR47926">
    <property type="entry name" value="PENTATRICOPEPTIDE REPEAT-CONTAINING PROTEIN"/>
    <property type="match status" value="1"/>
</dbReference>
<dbReference type="PROSITE" id="PS51375">
    <property type="entry name" value="PPR"/>
    <property type="match status" value="1"/>
</dbReference>
<dbReference type="InterPro" id="IPR046960">
    <property type="entry name" value="PPR_At4g14850-like_plant"/>
</dbReference>
<dbReference type="NCBIfam" id="TIGR00756">
    <property type="entry name" value="PPR"/>
    <property type="match status" value="1"/>
</dbReference>
<comment type="caution">
    <text evidence="3">The sequence shown here is derived from an EMBL/GenBank/DDBJ whole genome shotgun (WGS) entry which is preliminary data.</text>
</comment>
<evidence type="ECO:0000256" key="2">
    <source>
        <dbReference type="PROSITE-ProRule" id="PRU00708"/>
    </source>
</evidence>
<reference evidence="3 4" key="1">
    <citation type="journal article" date="2023" name="Plants (Basel)">
        <title>Bridging the Gap: Combining Genomics and Transcriptomics Approaches to Understand Stylosanthes scabra, an Orphan Legume from the Brazilian Caatinga.</title>
        <authorList>
            <person name="Ferreira-Neto J.R.C."/>
            <person name="da Silva M.D."/>
            <person name="Binneck E."/>
            <person name="de Melo N.F."/>
            <person name="da Silva R.H."/>
            <person name="de Melo A.L.T.M."/>
            <person name="Pandolfi V."/>
            <person name="Bustamante F.O."/>
            <person name="Brasileiro-Vidal A.C."/>
            <person name="Benko-Iseppon A.M."/>
        </authorList>
    </citation>
    <scope>NUCLEOTIDE SEQUENCE [LARGE SCALE GENOMIC DNA]</scope>
    <source>
        <tissue evidence="3">Leaves</tissue>
    </source>
</reference>